<dbReference type="AlphaFoldDB" id="A0A645IPV5"/>
<gene>
    <name evidence="1" type="ORF">SDC9_200931</name>
</gene>
<dbReference type="EMBL" id="VSSQ01120209">
    <property type="protein sequence ID" value="MPN53267.1"/>
    <property type="molecule type" value="Genomic_DNA"/>
</dbReference>
<name>A0A645IPV5_9ZZZZ</name>
<comment type="caution">
    <text evidence="1">The sequence shown here is derived from an EMBL/GenBank/DDBJ whole genome shotgun (WGS) entry which is preliminary data.</text>
</comment>
<organism evidence="1">
    <name type="scientific">bioreactor metagenome</name>
    <dbReference type="NCBI Taxonomy" id="1076179"/>
    <lineage>
        <taxon>unclassified sequences</taxon>
        <taxon>metagenomes</taxon>
        <taxon>ecological metagenomes</taxon>
    </lineage>
</organism>
<protein>
    <submittedName>
        <fullName evidence="1">Uncharacterized protein</fullName>
    </submittedName>
</protein>
<accession>A0A645IPV5</accession>
<evidence type="ECO:0000313" key="1">
    <source>
        <dbReference type="EMBL" id="MPN53267.1"/>
    </source>
</evidence>
<reference evidence="1" key="1">
    <citation type="submission" date="2019-08" db="EMBL/GenBank/DDBJ databases">
        <authorList>
            <person name="Kucharzyk K."/>
            <person name="Murdoch R.W."/>
            <person name="Higgins S."/>
            <person name="Loffler F."/>
        </authorList>
    </citation>
    <scope>NUCLEOTIDE SEQUENCE</scope>
</reference>
<proteinExistence type="predicted"/>
<sequence length="124" mass="14254">MLLCGLIQTTHNFEQMVQPEIVGQTQRFEPAEDLIDGLHRIKRQLGQDAFDLLGITERMIRTRRKEIEDHETSPCRAASPAMEEEWISREYKAIGRRCKPQEHASPPLPLINYNASFVSTPAPR</sequence>